<organism evidence="1 2">
    <name type="scientific">Pocillopora damicornis</name>
    <name type="common">Cauliflower coral</name>
    <name type="synonym">Millepora damicornis</name>
    <dbReference type="NCBI Taxonomy" id="46731"/>
    <lineage>
        <taxon>Eukaryota</taxon>
        <taxon>Metazoa</taxon>
        <taxon>Cnidaria</taxon>
        <taxon>Anthozoa</taxon>
        <taxon>Hexacorallia</taxon>
        <taxon>Scleractinia</taxon>
        <taxon>Astrocoeniina</taxon>
        <taxon>Pocilloporidae</taxon>
        <taxon>Pocillopora</taxon>
    </lineage>
</organism>
<gene>
    <name evidence="1" type="ORF">pdam_00021114</name>
</gene>
<accession>A0A3M6UFP5</accession>
<reference evidence="1 2" key="1">
    <citation type="journal article" date="2018" name="Sci. Rep.">
        <title>Comparative analysis of the Pocillopora damicornis genome highlights role of immune system in coral evolution.</title>
        <authorList>
            <person name="Cunning R."/>
            <person name="Bay R.A."/>
            <person name="Gillette P."/>
            <person name="Baker A.C."/>
            <person name="Traylor-Knowles N."/>
        </authorList>
    </citation>
    <scope>NUCLEOTIDE SEQUENCE [LARGE SCALE GENOMIC DNA]</scope>
    <source>
        <strain evidence="1">RSMAS</strain>
        <tissue evidence="1">Whole animal</tissue>
    </source>
</reference>
<evidence type="ECO:0000313" key="2">
    <source>
        <dbReference type="Proteomes" id="UP000275408"/>
    </source>
</evidence>
<protein>
    <submittedName>
        <fullName evidence="1">Uncharacterized protein</fullName>
    </submittedName>
</protein>
<dbReference type="AlphaFoldDB" id="A0A3M6UFP5"/>
<dbReference type="Proteomes" id="UP000275408">
    <property type="component" value="Unassembled WGS sequence"/>
</dbReference>
<keyword evidence="2" id="KW-1185">Reference proteome</keyword>
<name>A0A3M6UFP5_POCDA</name>
<comment type="caution">
    <text evidence="1">The sequence shown here is derived from an EMBL/GenBank/DDBJ whole genome shotgun (WGS) entry which is preliminary data.</text>
</comment>
<evidence type="ECO:0000313" key="1">
    <source>
        <dbReference type="EMBL" id="RMX52389.1"/>
    </source>
</evidence>
<proteinExistence type="predicted"/>
<dbReference type="EMBL" id="RCHS01001652">
    <property type="protein sequence ID" value="RMX52389.1"/>
    <property type="molecule type" value="Genomic_DNA"/>
</dbReference>
<sequence>MFLTPNTRKKERAVLSVLITSTSPEKDSTSALSPKRIKVYPKSLSVSDMMKPGKIIKTKAITLIELRSFDLDPVGWSLTATTVEFNIEKDPFRKGEFREAYR</sequence>